<evidence type="ECO:0000313" key="3">
    <source>
        <dbReference type="Proteomes" id="UP001159641"/>
    </source>
</evidence>
<feature type="compositionally biased region" description="Low complexity" evidence="1">
    <location>
        <begin position="51"/>
        <end position="60"/>
    </location>
</feature>
<evidence type="ECO:0000313" key="2">
    <source>
        <dbReference type="EMBL" id="KAJ8792424.1"/>
    </source>
</evidence>
<sequence length="183" mass="18700">MGHAKPRGTPNGAAASPWGPGVAASVSSSAGPCVRGLFGTRKARGRRSRRGSYAGSSRTSHVGPSGVEVPVREVSTCLSAGMAAADGVLPHVPESRAAVPTTSSRPRPAQSRRVSSDPVSDSFAPGAAARRDLPPCLSVGVRITCGVKRGKSDIGQLLESPSNTCLRPGHHSAETFLEGAERV</sequence>
<dbReference type="EMBL" id="JAIQCJ010001090">
    <property type="protein sequence ID" value="KAJ8792424.1"/>
    <property type="molecule type" value="Genomic_DNA"/>
</dbReference>
<comment type="caution">
    <text evidence="2">The sequence shown here is derived from an EMBL/GenBank/DDBJ whole genome shotgun (WGS) entry which is preliminary data.</text>
</comment>
<keyword evidence="3" id="KW-1185">Reference proteome</keyword>
<gene>
    <name evidence="2" type="ORF">J1605_019643</name>
</gene>
<reference evidence="2 3" key="1">
    <citation type="submission" date="2022-11" db="EMBL/GenBank/DDBJ databases">
        <title>Whole genome sequence of Eschrichtius robustus ER-17-0199.</title>
        <authorList>
            <person name="Bruniche-Olsen A."/>
            <person name="Black A.N."/>
            <person name="Fields C.J."/>
            <person name="Walden K."/>
            <person name="Dewoody J.A."/>
        </authorList>
    </citation>
    <scope>NUCLEOTIDE SEQUENCE [LARGE SCALE GENOMIC DNA]</scope>
    <source>
        <strain evidence="2">ER-17-0199</strain>
        <tissue evidence="2">Blubber</tissue>
    </source>
</reference>
<dbReference type="Proteomes" id="UP001159641">
    <property type="component" value="Unassembled WGS sequence"/>
</dbReference>
<feature type="region of interest" description="Disordered" evidence="1">
    <location>
        <begin position="1"/>
        <end position="67"/>
    </location>
</feature>
<accession>A0AB34HPE1</accession>
<feature type="compositionally biased region" description="Low complexity" evidence="1">
    <location>
        <begin position="111"/>
        <end position="122"/>
    </location>
</feature>
<feature type="region of interest" description="Disordered" evidence="1">
    <location>
        <begin position="85"/>
        <end position="127"/>
    </location>
</feature>
<dbReference type="AlphaFoldDB" id="A0AB34HPE1"/>
<protein>
    <submittedName>
        <fullName evidence="2">Uncharacterized protein</fullName>
    </submittedName>
</protein>
<name>A0AB34HPE1_ESCRO</name>
<feature type="compositionally biased region" description="Low complexity" evidence="1">
    <location>
        <begin position="19"/>
        <end position="32"/>
    </location>
</feature>
<feature type="compositionally biased region" description="Basic residues" evidence="1">
    <location>
        <begin position="41"/>
        <end position="50"/>
    </location>
</feature>
<evidence type="ECO:0000256" key="1">
    <source>
        <dbReference type="SAM" id="MobiDB-lite"/>
    </source>
</evidence>
<organism evidence="2 3">
    <name type="scientific">Eschrichtius robustus</name>
    <name type="common">California gray whale</name>
    <name type="synonym">Eschrichtius gibbosus</name>
    <dbReference type="NCBI Taxonomy" id="9764"/>
    <lineage>
        <taxon>Eukaryota</taxon>
        <taxon>Metazoa</taxon>
        <taxon>Chordata</taxon>
        <taxon>Craniata</taxon>
        <taxon>Vertebrata</taxon>
        <taxon>Euteleostomi</taxon>
        <taxon>Mammalia</taxon>
        <taxon>Eutheria</taxon>
        <taxon>Laurasiatheria</taxon>
        <taxon>Artiodactyla</taxon>
        <taxon>Whippomorpha</taxon>
        <taxon>Cetacea</taxon>
        <taxon>Mysticeti</taxon>
        <taxon>Eschrichtiidae</taxon>
        <taxon>Eschrichtius</taxon>
    </lineage>
</organism>
<proteinExistence type="predicted"/>